<name>A0A7S0AZG4_9STRA</name>
<evidence type="ECO:0000256" key="2">
    <source>
        <dbReference type="ARBA" id="ARBA00004496"/>
    </source>
</evidence>
<dbReference type="GO" id="GO:0005737">
    <property type="term" value="C:cytoplasm"/>
    <property type="evidence" value="ECO:0007669"/>
    <property type="project" value="UniProtKB-SubCell"/>
</dbReference>
<sequence>MCFSLYHRRWMEQEPFSGVPFYDWLDFGSGKNITPVDYEAHPELRNRGWGIDCPKEKFNDRKLHYLNQEERKQYAVDLTPFKNGELVRVTYQKSGAPIDDDTEVYLFVLSIDGMLYVIPDAHQSIGHSTLIASEPALAAGELLIGKKGRLEDVEFSSGHYRGRVSSFVAMYNWMIDLGLNTSSVDFELRGGWNVTAKSKRDALKSGKKVVFLENNGGGEVFLVEK</sequence>
<proteinExistence type="predicted"/>
<comment type="subcellular location">
    <subcellularLocation>
        <location evidence="2">Cytoplasm</location>
    </subcellularLocation>
    <subcellularLocation>
        <location evidence="1">Nucleus</location>
    </subcellularLocation>
</comment>
<evidence type="ECO:0000256" key="3">
    <source>
        <dbReference type="ARBA" id="ARBA00022490"/>
    </source>
</evidence>
<evidence type="ECO:0000256" key="1">
    <source>
        <dbReference type="ARBA" id="ARBA00004123"/>
    </source>
</evidence>
<reference evidence="5" key="1">
    <citation type="submission" date="2021-01" db="EMBL/GenBank/DDBJ databases">
        <authorList>
            <person name="Corre E."/>
            <person name="Pelletier E."/>
            <person name="Niang G."/>
            <person name="Scheremetjew M."/>
            <person name="Finn R."/>
            <person name="Kale V."/>
            <person name="Holt S."/>
            <person name="Cochrane G."/>
            <person name="Meng A."/>
            <person name="Brown T."/>
            <person name="Cohen L."/>
        </authorList>
    </citation>
    <scope>NUCLEOTIDE SEQUENCE</scope>
    <source>
        <strain evidence="5">CCMP3303</strain>
    </source>
</reference>
<dbReference type="EMBL" id="HBEJ01017633">
    <property type="protein sequence ID" value="CAD8378981.1"/>
    <property type="molecule type" value="Transcribed_RNA"/>
</dbReference>
<dbReference type="InterPro" id="IPR044159">
    <property type="entry name" value="IQM"/>
</dbReference>
<dbReference type="GO" id="GO:0005634">
    <property type="term" value="C:nucleus"/>
    <property type="evidence" value="ECO:0007669"/>
    <property type="project" value="UniProtKB-SubCell"/>
</dbReference>
<dbReference type="PANTHER" id="PTHR31250">
    <property type="entry name" value="IQ DOMAIN-CONTAINING PROTEIN IQM3"/>
    <property type="match status" value="1"/>
</dbReference>
<keyword evidence="3" id="KW-0963">Cytoplasm</keyword>
<keyword evidence="4" id="KW-0539">Nucleus</keyword>
<organism evidence="5">
    <name type="scientific">Minutocellus polymorphus</name>
    <dbReference type="NCBI Taxonomy" id="265543"/>
    <lineage>
        <taxon>Eukaryota</taxon>
        <taxon>Sar</taxon>
        <taxon>Stramenopiles</taxon>
        <taxon>Ochrophyta</taxon>
        <taxon>Bacillariophyta</taxon>
        <taxon>Mediophyceae</taxon>
        <taxon>Cymatosirophycidae</taxon>
        <taxon>Cymatosirales</taxon>
        <taxon>Cymatosiraceae</taxon>
        <taxon>Minutocellus</taxon>
    </lineage>
</organism>
<dbReference type="PANTHER" id="PTHR31250:SF27">
    <property type="entry name" value="IQ DOMAIN-CONTAINING PROTEIN IQM5"/>
    <property type="match status" value="1"/>
</dbReference>
<gene>
    <name evidence="5" type="ORF">MPOL1434_LOCUS10310</name>
</gene>
<protein>
    <submittedName>
        <fullName evidence="5">Uncharacterized protein</fullName>
    </submittedName>
</protein>
<evidence type="ECO:0000256" key="4">
    <source>
        <dbReference type="ARBA" id="ARBA00023242"/>
    </source>
</evidence>
<evidence type="ECO:0000313" key="5">
    <source>
        <dbReference type="EMBL" id="CAD8378981.1"/>
    </source>
</evidence>
<dbReference type="AlphaFoldDB" id="A0A7S0AZG4"/>
<accession>A0A7S0AZG4</accession>